<dbReference type="EMBL" id="JBHUGI010000034">
    <property type="protein sequence ID" value="MFD1929443.1"/>
    <property type="molecule type" value="Genomic_DNA"/>
</dbReference>
<protein>
    <recommendedName>
        <fullName evidence="4">Phage protein</fullName>
    </recommendedName>
</protein>
<dbReference type="Proteomes" id="UP001597218">
    <property type="component" value="Unassembled WGS sequence"/>
</dbReference>
<evidence type="ECO:0000256" key="1">
    <source>
        <dbReference type="SAM" id="MobiDB-lite"/>
    </source>
</evidence>
<proteinExistence type="predicted"/>
<evidence type="ECO:0008006" key="4">
    <source>
        <dbReference type="Google" id="ProtNLM"/>
    </source>
</evidence>
<reference evidence="3" key="1">
    <citation type="journal article" date="2019" name="Int. J. Syst. Evol. Microbiol.">
        <title>The Global Catalogue of Microorganisms (GCM) 10K type strain sequencing project: providing services to taxonomists for standard genome sequencing and annotation.</title>
        <authorList>
            <consortium name="The Broad Institute Genomics Platform"/>
            <consortium name="The Broad Institute Genome Sequencing Center for Infectious Disease"/>
            <person name="Wu L."/>
            <person name="Ma J."/>
        </authorList>
    </citation>
    <scope>NUCLEOTIDE SEQUENCE [LARGE SCALE GENOMIC DNA]</scope>
    <source>
        <strain evidence="3">CGMCC 4.7177</strain>
    </source>
</reference>
<sequence>MTKDKRVKVKVESEMRTEEISDMIDEGGLGAEKYYKIKKDPTSTQNNTEEDTPEKEDKK</sequence>
<keyword evidence="3" id="KW-1185">Reference proteome</keyword>
<name>A0ABW4SIR8_9BACL</name>
<evidence type="ECO:0000313" key="2">
    <source>
        <dbReference type="EMBL" id="MFD1929443.1"/>
    </source>
</evidence>
<comment type="caution">
    <text evidence="2">The sequence shown here is derived from an EMBL/GenBank/DDBJ whole genome shotgun (WGS) entry which is preliminary data.</text>
</comment>
<gene>
    <name evidence="2" type="ORF">ACFSFY_15480</name>
</gene>
<organism evidence="2 3">
    <name type="scientific">Sporosarcina siberiensis</name>
    <dbReference type="NCBI Taxonomy" id="1365606"/>
    <lineage>
        <taxon>Bacteria</taxon>
        <taxon>Bacillati</taxon>
        <taxon>Bacillota</taxon>
        <taxon>Bacilli</taxon>
        <taxon>Bacillales</taxon>
        <taxon>Caryophanaceae</taxon>
        <taxon>Sporosarcina</taxon>
    </lineage>
</organism>
<dbReference type="RefSeq" id="WP_381539574.1">
    <property type="nucleotide sequence ID" value="NZ_JBHUGI010000034.1"/>
</dbReference>
<accession>A0ABW4SIR8</accession>
<feature type="region of interest" description="Disordered" evidence="1">
    <location>
        <begin position="36"/>
        <end position="59"/>
    </location>
</feature>
<feature type="compositionally biased region" description="Acidic residues" evidence="1">
    <location>
        <begin position="48"/>
        <end position="59"/>
    </location>
</feature>
<evidence type="ECO:0000313" key="3">
    <source>
        <dbReference type="Proteomes" id="UP001597218"/>
    </source>
</evidence>